<feature type="transmembrane region" description="Helical" evidence="1">
    <location>
        <begin position="12"/>
        <end position="30"/>
    </location>
</feature>
<comment type="caution">
    <text evidence="2">The sequence shown here is derived from an EMBL/GenBank/DDBJ whole genome shotgun (WGS) entry which is preliminary data.</text>
</comment>
<dbReference type="Proteomes" id="UP000182149">
    <property type="component" value="Unassembled WGS sequence"/>
</dbReference>
<evidence type="ECO:0000256" key="1">
    <source>
        <dbReference type="SAM" id="Phobius"/>
    </source>
</evidence>
<keyword evidence="1" id="KW-0812">Transmembrane</keyword>
<accession>A0A1L8QP25</accession>
<protein>
    <submittedName>
        <fullName evidence="2">Uncharacterized protein</fullName>
    </submittedName>
</protein>
<proteinExistence type="predicted"/>
<organism evidence="2 3">
    <name type="scientific">Enterococcus aquimarinus</name>
    <dbReference type="NCBI Taxonomy" id="328396"/>
    <lineage>
        <taxon>Bacteria</taxon>
        <taxon>Bacillati</taxon>
        <taxon>Bacillota</taxon>
        <taxon>Bacilli</taxon>
        <taxon>Lactobacillales</taxon>
        <taxon>Enterococcaceae</taxon>
        <taxon>Enterococcus</taxon>
    </lineage>
</organism>
<sequence length="55" mass="6499">MLFVNVFLKHFYLIYQALLALCSSSTLLYYHSFFVSSTIFKNFIYLTFLSLSNNN</sequence>
<gene>
    <name evidence="2" type="ORF">RU93_GL000857</name>
</gene>
<dbReference type="AlphaFoldDB" id="A0A1L8QP25"/>
<keyword evidence="3" id="KW-1185">Reference proteome</keyword>
<evidence type="ECO:0000313" key="2">
    <source>
        <dbReference type="EMBL" id="OJG09250.1"/>
    </source>
</evidence>
<keyword evidence="1" id="KW-0472">Membrane</keyword>
<evidence type="ECO:0000313" key="3">
    <source>
        <dbReference type="Proteomes" id="UP000182149"/>
    </source>
</evidence>
<dbReference type="EMBL" id="JXKD01000018">
    <property type="protein sequence ID" value="OJG09250.1"/>
    <property type="molecule type" value="Genomic_DNA"/>
</dbReference>
<reference evidence="2 3" key="1">
    <citation type="submission" date="2014-12" db="EMBL/GenBank/DDBJ databases">
        <title>Draft genome sequences of 29 type strains of Enterococci.</title>
        <authorList>
            <person name="Zhong Z."/>
            <person name="Sun Z."/>
            <person name="Liu W."/>
            <person name="Zhang W."/>
            <person name="Zhang H."/>
        </authorList>
    </citation>
    <scope>NUCLEOTIDE SEQUENCE [LARGE SCALE GENOMIC DNA]</scope>
    <source>
        <strain evidence="2 3">DSM 17690</strain>
    </source>
</reference>
<name>A0A1L8QP25_9ENTE</name>
<keyword evidence="1" id="KW-1133">Transmembrane helix</keyword>